<proteinExistence type="predicted"/>
<gene>
    <name evidence="2" type="ORF">EDB92DRAFT_1816503</name>
</gene>
<protein>
    <submittedName>
        <fullName evidence="2">Uncharacterized protein</fullName>
    </submittedName>
</protein>
<dbReference type="AlphaFoldDB" id="A0AAD4Q7U6"/>
<evidence type="ECO:0000256" key="1">
    <source>
        <dbReference type="SAM" id="MobiDB-lite"/>
    </source>
</evidence>
<keyword evidence="3" id="KW-1185">Reference proteome</keyword>
<accession>A0AAD4Q7U6</accession>
<dbReference type="EMBL" id="JAKELL010000028">
    <property type="protein sequence ID" value="KAH8990993.1"/>
    <property type="molecule type" value="Genomic_DNA"/>
</dbReference>
<comment type="caution">
    <text evidence="2">The sequence shown here is derived from an EMBL/GenBank/DDBJ whole genome shotgun (WGS) entry which is preliminary data.</text>
</comment>
<name>A0AAD4Q7U6_9AGAM</name>
<feature type="region of interest" description="Disordered" evidence="1">
    <location>
        <begin position="211"/>
        <end position="247"/>
    </location>
</feature>
<organism evidence="2 3">
    <name type="scientific">Lactarius akahatsu</name>
    <dbReference type="NCBI Taxonomy" id="416441"/>
    <lineage>
        <taxon>Eukaryota</taxon>
        <taxon>Fungi</taxon>
        <taxon>Dikarya</taxon>
        <taxon>Basidiomycota</taxon>
        <taxon>Agaricomycotina</taxon>
        <taxon>Agaricomycetes</taxon>
        <taxon>Russulales</taxon>
        <taxon>Russulaceae</taxon>
        <taxon>Lactarius</taxon>
    </lineage>
</organism>
<feature type="compositionally biased region" description="Pro residues" evidence="1">
    <location>
        <begin position="211"/>
        <end position="224"/>
    </location>
</feature>
<dbReference type="Proteomes" id="UP001201163">
    <property type="component" value="Unassembled WGS sequence"/>
</dbReference>
<evidence type="ECO:0000313" key="3">
    <source>
        <dbReference type="Proteomes" id="UP001201163"/>
    </source>
</evidence>
<sequence length="247" mass="26795">MRNLHDRLPSTQARRADDLLNEATELLEQHREVTSEEDYIMARALLTSARDFRHGLEGKSVIRRSQQSRLYLDKAHETLETVKQVTLEGVIKIWSADASAVLTDHEHMVTVTETNTDSDAISNYTLSLGTTTPAGAFTAASLASSAPIRGPTLQVALAHVRPLPSFGLLTPPDDQFPQEHAAPYNEIALVSTTVVKETRPSVNPVIIVSPLPTPPLTPETPAKPSPANSTHVVSPAGAPNFSEAYRP</sequence>
<evidence type="ECO:0000313" key="2">
    <source>
        <dbReference type="EMBL" id="KAH8990993.1"/>
    </source>
</evidence>
<reference evidence="2" key="1">
    <citation type="submission" date="2022-01" db="EMBL/GenBank/DDBJ databases">
        <title>Comparative genomics reveals a dynamic genome evolution in the ectomycorrhizal milk-cap (Lactarius) mushrooms.</title>
        <authorList>
            <consortium name="DOE Joint Genome Institute"/>
            <person name="Lebreton A."/>
            <person name="Tang N."/>
            <person name="Kuo A."/>
            <person name="LaButti K."/>
            <person name="Drula E."/>
            <person name="Barry K."/>
            <person name="Clum A."/>
            <person name="Lipzen A."/>
            <person name="Mousain D."/>
            <person name="Ng V."/>
            <person name="Wang R."/>
            <person name="Wang X."/>
            <person name="Dai Y."/>
            <person name="Henrissat B."/>
            <person name="Grigoriev I.V."/>
            <person name="Guerin-Laguette A."/>
            <person name="Yu F."/>
            <person name="Martin F.M."/>
        </authorList>
    </citation>
    <scope>NUCLEOTIDE SEQUENCE</scope>
    <source>
        <strain evidence="2">QP</strain>
    </source>
</reference>